<dbReference type="InterPro" id="IPR015942">
    <property type="entry name" value="Asp/Glu/hydantoin_racemase"/>
</dbReference>
<protein>
    <submittedName>
        <fullName evidence="2">Aspartate/glutamate racemase family protein</fullName>
    </submittedName>
</protein>
<sequence>MDGCQAGLAAASVAAHPGPMSRRILVINPNSSASCTRGIADSLRPFATPAAPPFEVVSMPGGPPAIASWRDWYGVAEPLCRLVEAEPAAAYIIACVSDPGLEAVRTATTRPVIGPFRSAVAAALTRAERFGVIAFVDASKARQRRVLQSMGVEARLAATVALNLPMETLTDPLAARDALCDAARQLVAQGSDAVILGCAGMAAHRAAVEDAAGVPVIEPCQAAAVQAILATAAG</sequence>
<comment type="caution">
    <text evidence="2">The sequence shown here is derived from an EMBL/GenBank/DDBJ whole genome shotgun (WGS) entry which is preliminary data.</text>
</comment>
<dbReference type="Pfam" id="PF01177">
    <property type="entry name" value="Asp_Glu_race"/>
    <property type="match status" value="1"/>
</dbReference>
<proteinExistence type="inferred from homology"/>
<gene>
    <name evidence="2" type="ORF">MON41_02885</name>
</gene>
<keyword evidence="3" id="KW-1185">Reference proteome</keyword>
<name>A0ABS9W0K3_9PROT</name>
<dbReference type="InterPro" id="IPR053714">
    <property type="entry name" value="Iso_Racemase_Enz_sf"/>
</dbReference>
<evidence type="ECO:0000313" key="3">
    <source>
        <dbReference type="Proteomes" id="UP001201985"/>
    </source>
</evidence>
<evidence type="ECO:0000313" key="2">
    <source>
        <dbReference type="EMBL" id="MCI0752711.1"/>
    </source>
</evidence>
<dbReference type="Proteomes" id="UP001201985">
    <property type="component" value="Unassembled WGS sequence"/>
</dbReference>
<dbReference type="EMBL" id="JALBUU010000004">
    <property type="protein sequence ID" value="MCI0752711.1"/>
    <property type="molecule type" value="Genomic_DNA"/>
</dbReference>
<accession>A0ABS9W0K3</accession>
<dbReference type="InterPro" id="IPR052186">
    <property type="entry name" value="Hydantoin_racemase-like"/>
</dbReference>
<dbReference type="PANTHER" id="PTHR28047">
    <property type="entry name" value="PROTEIN DCG1"/>
    <property type="match status" value="1"/>
</dbReference>
<evidence type="ECO:0000256" key="1">
    <source>
        <dbReference type="ARBA" id="ARBA00038414"/>
    </source>
</evidence>
<dbReference type="Gene3D" id="3.40.50.12500">
    <property type="match status" value="1"/>
</dbReference>
<dbReference type="RefSeq" id="WP_238384115.1">
    <property type="nucleotide sequence ID" value="NZ_JALBUU010000004.1"/>
</dbReference>
<dbReference type="PANTHER" id="PTHR28047:SF5">
    <property type="entry name" value="PROTEIN DCG1"/>
    <property type="match status" value="1"/>
</dbReference>
<organism evidence="2 3">
    <name type="scientific">Teichococcus vastitatis</name>
    <dbReference type="NCBI Taxonomy" id="2307076"/>
    <lineage>
        <taxon>Bacteria</taxon>
        <taxon>Pseudomonadati</taxon>
        <taxon>Pseudomonadota</taxon>
        <taxon>Alphaproteobacteria</taxon>
        <taxon>Acetobacterales</taxon>
        <taxon>Roseomonadaceae</taxon>
        <taxon>Roseomonas</taxon>
    </lineage>
</organism>
<comment type="similarity">
    <text evidence="1">Belongs to the HyuE racemase family.</text>
</comment>
<reference evidence="2 3" key="1">
    <citation type="submission" date="2022-03" db="EMBL/GenBank/DDBJ databases">
        <title>Complete genome analysis of Roseomonas KG 17.1 : a prolific producer of plant growth promoters.</title>
        <authorList>
            <person name="Saadouli I."/>
            <person name="Najjari A."/>
            <person name="Mosbah A."/>
            <person name="Ouzari H.I."/>
        </authorList>
    </citation>
    <scope>NUCLEOTIDE SEQUENCE [LARGE SCALE GENOMIC DNA]</scope>
    <source>
        <strain evidence="2 3">KG17-1</strain>
    </source>
</reference>